<dbReference type="Proteomes" id="UP000326582">
    <property type="component" value="Chromosome 2"/>
</dbReference>
<protein>
    <submittedName>
        <fullName evidence="1">Uncharacterized protein</fullName>
    </submittedName>
</protein>
<proteinExistence type="predicted"/>
<evidence type="ECO:0000313" key="1">
    <source>
        <dbReference type="EMBL" id="QFZ26386.1"/>
    </source>
</evidence>
<name>A0ACD0WGN3_CLALS</name>
<organism evidence="1 2">
    <name type="scientific">Clavispora lusitaniae</name>
    <name type="common">Candida lusitaniae</name>
    <dbReference type="NCBI Taxonomy" id="36911"/>
    <lineage>
        <taxon>Eukaryota</taxon>
        <taxon>Fungi</taxon>
        <taxon>Dikarya</taxon>
        <taxon>Ascomycota</taxon>
        <taxon>Saccharomycotina</taxon>
        <taxon>Pichiomycetes</taxon>
        <taxon>Metschnikowiaceae</taxon>
        <taxon>Clavispora</taxon>
    </lineage>
</organism>
<accession>A0ACD0WGN3</accession>
<dbReference type="EMBL" id="CP038485">
    <property type="protein sequence ID" value="QFZ26386.1"/>
    <property type="molecule type" value="Genomic_DNA"/>
</dbReference>
<keyword evidence="2" id="KW-1185">Reference proteome</keyword>
<reference evidence="2" key="1">
    <citation type="journal article" date="2019" name="MBio">
        <title>Comparative genomics for the elucidation of multidrug resistance (MDR) in Candida lusitaniae.</title>
        <authorList>
            <person name="Kannan A."/>
            <person name="Asner S.A."/>
            <person name="Trachsel E."/>
            <person name="Kelly S."/>
            <person name="Parker J."/>
            <person name="Sanglard D."/>
        </authorList>
    </citation>
    <scope>NUCLEOTIDE SEQUENCE [LARGE SCALE GENOMIC DNA]</scope>
    <source>
        <strain evidence="2">P1</strain>
    </source>
</reference>
<sequence length="379" mass="42766">MACNAPNITLDEQSPLLWYPCLTSHSYTMYTSHSHCSSVVGMDTLVEYTSSEEEEQNPRVHEVITPIAGSESEKETTIQHSNPSPISPTSHLHSLVPFSANYSMNRKNLLSGFLLLPWKPSPATMSRLQVCSQKAASAIKSKFPELNSRYDWHFAGANRPVVFGRFGYTNVGAINSLHVSLLPNFYTEKHRFSQIRANLKRAVSLISPPGELLQEQEASAIDKMLSKHPKKKFISLKIKPNLRCYMSSKSGTVFVALDINDEPSLGDHMSAEYRFLRTMTGLAEEQLELLNCEYDWKTMVTNPSKKLDDGLPVIRYHVTLLIGEIQIFDRRLKSGEFRKLRDVVQNCNVLDDLKDMTVDVDTLQLRNIAGMTANIDLIK</sequence>
<evidence type="ECO:0000313" key="2">
    <source>
        <dbReference type="Proteomes" id="UP000326582"/>
    </source>
</evidence>
<gene>
    <name evidence="1" type="ORF">EJF14_20290</name>
</gene>